<feature type="compositionally biased region" description="Polar residues" evidence="3">
    <location>
        <begin position="183"/>
        <end position="193"/>
    </location>
</feature>
<reference evidence="4 6" key="2">
    <citation type="journal article" date="2013" name="Nature">
        <title>Insights into bilaterian evolution from three spiralian genomes.</title>
        <authorList>
            <person name="Simakov O."/>
            <person name="Marletaz F."/>
            <person name="Cho S.J."/>
            <person name="Edsinger-Gonzales E."/>
            <person name="Havlak P."/>
            <person name="Hellsten U."/>
            <person name="Kuo D.H."/>
            <person name="Larsson T."/>
            <person name="Lv J."/>
            <person name="Arendt D."/>
            <person name="Savage R."/>
            <person name="Osoegawa K."/>
            <person name="de Jong P."/>
            <person name="Grimwood J."/>
            <person name="Chapman J.A."/>
            <person name="Shapiro H."/>
            <person name="Aerts A."/>
            <person name="Otillar R.P."/>
            <person name="Terry A.Y."/>
            <person name="Boore J.L."/>
            <person name="Grigoriev I.V."/>
            <person name="Lindberg D.R."/>
            <person name="Seaver E.C."/>
            <person name="Weisblat D.A."/>
            <person name="Putnam N.H."/>
            <person name="Rokhsar D.S."/>
        </authorList>
    </citation>
    <scope>NUCLEOTIDE SEQUENCE</scope>
</reference>
<accession>T1FPR6</accession>
<feature type="compositionally biased region" description="Basic and acidic residues" evidence="3">
    <location>
        <begin position="232"/>
        <end position="243"/>
    </location>
</feature>
<dbReference type="InParanoid" id="T1FPR6"/>
<evidence type="ECO:0000256" key="3">
    <source>
        <dbReference type="SAM" id="MobiDB-lite"/>
    </source>
</evidence>
<dbReference type="Proteomes" id="UP000015101">
    <property type="component" value="Unassembled WGS sequence"/>
</dbReference>
<dbReference type="FunCoup" id="T1FPR6">
    <property type="interactions" value="1427"/>
</dbReference>
<dbReference type="OMA" id="ANDFMSQ"/>
<feature type="region of interest" description="Disordered" evidence="3">
    <location>
        <begin position="108"/>
        <end position="127"/>
    </location>
</feature>
<dbReference type="GO" id="GO:0048205">
    <property type="term" value="P:COPI coating of Golgi vesicle"/>
    <property type="evidence" value="ECO:0000318"/>
    <property type="project" value="GO_Central"/>
</dbReference>
<reference evidence="6" key="1">
    <citation type="submission" date="2012-12" db="EMBL/GenBank/DDBJ databases">
        <authorList>
            <person name="Hellsten U."/>
            <person name="Grimwood J."/>
            <person name="Chapman J.A."/>
            <person name="Shapiro H."/>
            <person name="Aerts A."/>
            <person name="Otillar R.P."/>
            <person name="Terry A.Y."/>
            <person name="Boore J.L."/>
            <person name="Simakov O."/>
            <person name="Marletaz F."/>
            <person name="Cho S.-J."/>
            <person name="Edsinger-Gonzales E."/>
            <person name="Havlak P."/>
            <person name="Kuo D.-H."/>
            <person name="Larsson T."/>
            <person name="Lv J."/>
            <person name="Arendt D."/>
            <person name="Savage R."/>
            <person name="Osoegawa K."/>
            <person name="de Jong P."/>
            <person name="Lindberg D.R."/>
            <person name="Seaver E.C."/>
            <person name="Weisblat D.A."/>
            <person name="Putnam N.H."/>
            <person name="Grigoriev I.V."/>
            <person name="Rokhsar D.S."/>
        </authorList>
    </citation>
    <scope>NUCLEOTIDE SEQUENCE</scope>
</reference>
<feature type="region of interest" description="Disordered" evidence="3">
    <location>
        <begin position="66"/>
        <end position="87"/>
    </location>
</feature>
<keyword evidence="1" id="KW-0479">Metal-binding</keyword>
<sequence>MTIYIWIVYMENHTLTMTNTNVSQDSGKMINSDINKENTSAEGPNIEAALSMSPKSAEKLLAGHKPTIGGRIAPSKKGAGGAKKGGLGAQKVTTNFAEIESAALQKEKEVPSAIKDHKSKPDNDKDNYISMNLAYKELAIDENKRAQQFKNFDPKKLEQAERLGMGSGGTRLVSHSATSDMQCINQENPTNGSAHYKMDRYSSRGSKNNNDDDFEVINDVRSFQMKSNYFDAKHSSDDRDFNDKSNWTKKSSRSMQENDFGGAGFGGYGGSSSSGSGGVVAKDDDDRGRSRKAYPVPSVETSSEAQQKFGNAKAISSDQFFGGTRDIDYEAKQNLRKFEGSNAISSSELFGGAPDNSRSKSIA</sequence>
<gene>
    <name evidence="5" type="primary">20210813</name>
    <name evidence="4" type="ORF">HELRODRAFT_188195</name>
</gene>
<dbReference type="EMBL" id="KB096324">
    <property type="protein sequence ID" value="ESO05840.1"/>
    <property type="molecule type" value="Genomic_DNA"/>
</dbReference>
<dbReference type="HOGENOM" id="CLU_023062_6_0_1"/>
<feature type="compositionally biased region" description="Polar residues" evidence="3">
    <location>
        <begin position="299"/>
        <end position="315"/>
    </location>
</feature>
<proteinExistence type="predicted"/>
<dbReference type="GeneID" id="20210813"/>
<feature type="region of interest" description="Disordered" evidence="3">
    <location>
        <begin position="183"/>
        <end position="213"/>
    </location>
</feature>
<organism evidence="5 6">
    <name type="scientific">Helobdella robusta</name>
    <name type="common">Californian leech</name>
    <dbReference type="NCBI Taxonomy" id="6412"/>
    <lineage>
        <taxon>Eukaryota</taxon>
        <taxon>Metazoa</taxon>
        <taxon>Spiralia</taxon>
        <taxon>Lophotrochozoa</taxon>
        <taxon>Annelida</taxon>
        <taxon>Clitellata</taxon>
        <taxon>Hirudinea</taxon>
        <taxon>Rhynchobdellida</taxon>
        <taxon>Glossiphoniidae</taxon>
        <taxon>Helobdella</taxon>
    </lineage>
</organism>
<evidence type="ECO:0000256" key="2">
    <source>
        <dbReference type="ARBA" id="ARBA00022833"/>
    </source>
</evidence>
<dbReference type="OrthoDB" id="983479at2759"/>
<dbReference type="AlphaFoldDB" id="T1FPR6"/>
<name>T1FPR6_HELRO</name>
<reference evidence="5" key="3">
    <citation type="submission" date="2015-06" db="UniProtKB">
        <authorList>
            <consortium name="EnsemblMetazoa"/>
        </authorList>
    </citation>
    <scope>IDENTIFICATION</scope>
</reference>
<feature type="region of interest" description="Disordered" evidence="3">
    <location>
        <begin position="343"/>
        <end position="363"/>
    </location>
</feature>
<feature type="compositionally biased region" description="Gly residues" evidence="3">
    <location>
        <begin position="78"/>
        <end position="87"/>
    </location>
</feature>
<keyword evidence="6" id="KW-1185">Reference proteome</keyword>
<dbReference type="eggNOG" id="KOG0706">
    <property type="taxonomic scope" value="Eukaryota"/>
</dbReference>
<dbReference type="PANTHER" id="PTHR45686:SF4">
    <property type="entry name" value="ADP-RIBOSYLATION FACTOR GTPASE ACTIVATING PROTEIN 3, ISOFORM H"/>
    <property type="match status" value="1"/>
</dbReference>
<dbReference type="EMBL" id="AMQM01000417">
    <property type="status" value="NOT_ANNOTATED_CDS"/>
    <property type="molecule type" value="Genomic_DNA"/>
</dbReference>
<dbReference type="GO" id="GO:0000139">
    <property type="term" value="C:Golgi membrane"/>
    <property type="evidence" value="ECO:0007669"/>
    <property type="project" value="GOC"/>
</dbReference>
<evidence type="ECO:0000313" key="4">
    <source>
        <dbReference type="EMBL" id="ESO05840.1"/>
    </source>
</evidence>
<feature type="region of interest" description="Disordered" evidence="3">
    <location>
        <begin position="232"/>
        <end position="315"/>
    </location>
</feature>
<keyword evidence="2" id="KW-0862">Zinc</keyword>
<dbReference type="EnsemblMetazoa" id="HelroT188195">
    <property type="protein sequence ID" value="HelroP188195"/>
    <property type="gene ID" value="HelroG188195"/>
</dbReference>
<dbReference type="RefSeq" id="XP_009015208.1">
    <property type="nucleotide sequence ID" value="XM_009016960.1"/>
</dbReference>
<evidence type="ECO:0000256" key="1">
    <source>
        <dbReference type="ARBA" id="ARBA00022723"/>
    </source>
</evidence>
<dbReference type="KEGG" id="hro:HELRODRAFT_188195"/>
<feature type="compositionally biased region" description="Gly residues" evidence="3">
    <location>
        <begin position="261"/>
        <end position="278"/>
    </location>
</feature>
<dbReference type="PANTHER" id="PTHR45686">
    <property type="entry name" value="ADP-RIBOSYLATION FACTOR GTPASE ACTIVATING PROTEIN 3, ISOFORM H-RELATED"/>
    <property type="match status" value="1"/>
</dbReference>
<protein>
    <submittedName>
        <fullName evidence="4 5">Uncharacterized protein</fullName>
    </submittedName>
</protein>
<dbReference type="GO" id="GO:0046872">
    <property type="term" value="F:metal ion binding"/>
    <property type="evidence" value="ECO:0007669"/>
    <property type="project" value="UniProtKB-KW"/>
</dbReference>
<dbReference type="STRING" id="6412.T1FPR6"/>
<feature type="compositionally biased region" description="Polar residues" evidence="3">
    <location>
        <begin position="244"/>
        <end position="257"/>
    </location>
</feature>
<dbReference type="CTD" id="20210813"/>
<evidence type="ECO:0000313" key="5">
    <source>
        <dbReference type="EnsemblMetazoa" id="HelroP188195"/>
    </source>
</evidence>
<evidence type="ECO:0000313" key="6">
    <source>
        <dbReference type="Proteomes" id="UP000015101"/>
    </source>
</evidence>